<proteinExistence type="predicted"/>
<comment type="caution">
    <text evidence="1">The sequence shown here is derived from an EMBL/GenBank/DDBJ whole genome shotgun (WGS) entry which is preliminary data.</text>
</comment>
<organism evidence="1 2">
    <name type="scientific">Araneus ventricosus</name>
    <name type="common">Orbweaver spider</name>
    <name type="synonym">Epeira ventricosa</name>
    <dbReference type="NCBI Taxonomy" id="182803"/>
    <lineage>
        <taxon>Eukaryota</taxon>
        <taxon>Metazoa</taxon>
        <taxon>Ecdysozoa</taxon>
        <taxon>Arthropoda</taxon>
        <taxon>Chelicerata</taxon>
        <taxon>Arachnida</taxon>
        <taxon>Araneae</taxon>
        <taxon>Araneomorphae</taxon>
        <taxon>Entelegynae</taxon>
        <taxon>Araneoidea</taxon>
        <taxon>Araneidae</taxon>
        <taxon>Araneus</taxon>
    </lineage>
</organism>
<dbReference type="EMBL" id="BGPR01083551">
    <property type="protein sequence ID" value="GBL91839.1"/>
    <property type="molecule type" value="Genomic_DNA"/>
</dbReference>
<protein>
    <submittedName>
        <fullName evidence="1">Uncharacterized protein</fullName>
    </submittedName>
</protein>
<dbReference type="AlphaFoldDB" id="A0A4Y2BJQ3"/>
<evidence type="ECO:0000313" key="2">
    <source>
        <dbReference type="Proteomes" id="UP000499080"/>
    </source>
</evidence>
<name>A0A4Y2BJQ3_ARAVE</name>
<accession>A0A4Y2BJQ3</accession>
<gene>
    <name evidence="1" type="ORF">AVEN_239752_1</name>
</gene>
<dbReference type="Proteomes" id="UP000499080">
    <property type="component" value="Unassembled WGS sequence"/>
</dbReference>
<evidence type="ECO:0000313" key="1">
    <source>
        <dbReference type="EMBL" id="GBL91839.1"/>
    </source>
</evidence>
<reference evidence="1 2" key="1">
    <citation type="journal article" date="2019" name="Sci. Rep.">
        <title>Orb-weaving spider Araneus ventricosus genome elucidates the spidroin gene catalogue.</title>
        <authorList>
            <person name="Kono N."/>
            <person name="Nakamura H."/>
            <person name="Ohtoshi R."/>
            <person name="Moran D.A.P."/>
            <person name="Shinohara A."/>
            <person name="Yoshida Y."/>
            <person name="Fujiwara M."/>
            <person name="Mori M."/>
            <person name="Tomita M."/>
            <person name="Arakawa K."/>
        </authorList>
    </citation>
    <scope>NUCLEOTIDE SEQUENCE [LARGE SCALE GENOMIC DNA]</scope>
</reference>
<sequence>MMAKQLFSCCFALPWFRSSKKKDASTQIDGTDFYVRNTIENSESAKEKLQNTVVETNPFANMSSNPYADTDGLFPNPFLRGELMEDLQNPFLDKNEKLLLMNTGKSWIPLLSSNPFFNDCCADGSICILNPSDDPMKNVSQSPMDYNIHCQEWVQKHREYHVKKLRSFSI</sequence>
<keyword evidence="2" id="KW-1185">Reference proteome</keyword>